<dbReference type="EMBL" id="JAUKWQ010000002">
    <property type="protein sequence ID" value="MDO1582214.1"/>
    <property type="molecule type" value="Genomic_DNA"/>
</dbReference>
<reference evidence="1" key="1">
    <citation type="journal article" date="2015" name="Int. J. Syst. Evol. Microbiol.">
        <title>Rhizobium oryzicola sp. nov., potential plant-growth-promoting endophytic bacteria isolated from rice roots.</title>
        <authorList>
            <person name="Zhang X.X."/>
            <person name="Gao J.S."/>
            <person name="Cao Y.H."/>
            <person name="Sheirdil R.A."/>
            <person name="Wang X.C."/>
            <person name="Zhang L."/>
        </authorList>
    </citation>
    <scope>NUCLEOTIDE SEQUENCE</scope>
    <source>
        <strain evidence="1">05753</strain>
    </source>
</reference>
<accession>A0ABT8SVN7</accession>
<protein>
    <submittedName>
        <fullName evidence="1">Uncharacterized protein</fullName>
    </submittedName>
</protein>
<evidence type="ECO:0000313" key="1">
    <source>
        <dbReference type="EMBL" id="MDO1582214.1"/>
    </source>
</evidence>
<dbReference type="Proteomes" id="UP001169006">
    <property type="component" value="Unassembled WGS sequence"/>
</dbReference>
<dbReference type="RefSeq" id="WP_302076354.1">
    <property type="nucleotide sequence ID" value="NZ_JAUKWQ010000002.1"/>
</dbReference>
<reference evidence="1" key="2">
    <citation type="submission" date="2023-07" db="EMBL/GenBank/DDBJ databases">
        <authorList>
            <person name="Sun H."/>
        </authorList>
    </citation>
    <scope>NUCLEOTIDE SEQUENCE</scope>
    <source>
        <strain evidence="1">05753</strain>
    </source>
</reference>
<sequence length="255" mass="29311">MHSLVIARYSENVDWLVQVPDNYEIFLYNKGEPIQSPELLKRVNHIIDRPNMGRESETYLHHMMTVKRMDHDFTVFAQGDPFEHSPDFLPLLDTWVEWDKVQALSWQWMAERNIPPASLLDDYMPLLKGGLRVRPERYSLITWGPLDFTDAGASGMSMVYRLLHGNPPEGINVAGHYLRSCGLDELADKAEAHTVGVFSYGAIFAVRNDLIARFPQHGLDAMRNLANTGVTVYGYVLERLWLHLFGQEFLVPKQR</sequence>
<proteinExistence type="predicted"/>
<keyword evidence="2" id="KW-1185">Reference proteome</keyword>
<gene>
    <name evidence="1" type="ORF">Q2T52_08900</name>
</gene>
<organism evidence="1 2">
    <name type="scientific">Rhizobium oryzicola</name>
    <dbReference type="NCBI Taxonomy" id="1232668"/>
    <lineage>
        <taxon>Bacteria</taxon>
        <taxon>Pseudomonadati</taxon>
        <taxon>Pseudomonadota</taxon>
        <taxon>Alphaproteobacteria</taxon>
        <taxon>Hyphomicrobiales</taxon>
        <taxon>Rhizobiaceae</taxon>
        <taxon>Rhizobium/Agrobacterium group</taxon>
        <taxon>Rhizobium</taxon>
    </lineage>
</organism>
<name>A0ABT8SVN7_9HYPH</name>
<evidence type="ECO:0000313" key="2">
    <source>
        <dbReference type="Proteomes" id="UP001169006"/>
    </source>
</evidence>
<comment type="caution">
    <text evidence="1">The sequence shown here is derived from an EMBL/GenBank/DDBJ whole genome shotgun (WGS) entry which is preliminary data.</text>
</comment>